<feature type="compositionally biased region" description="Low complexity" evidence="1">
    <location>
        <begin position="139"/>
        <end position="160"/>
    </location>
</feature>
<evidence type="ECO:0000313" key="3">
    <source>
        <dbReference type="Proteomes" id="UP000481861"/>
    </source>
</evidence>
<evidence type="ECO:0000256" key="1">
    <source>
        <dbReference type="SAM" id="MobiDB-lite"/>
    </source>
</evidence>
<dbReference type="AlphaFoldDB" id="A0A7C8MFX3"/>
<organism evidence="2 3">
    <name type="scientific">Massariosphaeria phaeospora</name>
    <dbReference type="NCBI Taxonomy" id="100035"/>
    <lineage>
        <taxon>Eukaryota</taxon>
        <taxon>Fungi</taxon>
        <taxon>Dikarya</taxon>
        <taxon>Ascomycota</taxon>
        <taxon>Pezizomycotina</taxon>
        <taxon>Dothideomycetes</taxon>
        <taxon>Pleosporomycetidae</taxon>
        <taxon>Pleosporales</taxon>
        <taxon>Pleosporales incertae sedis</taxon>
        <taxon>Massariosphaeria</taxon>
    </lineage>
</organism>
<sequence length="267" mass="26967">MNFVQNILWNSVEGFVEAGTRTAGGYAGDALIKAGDLIEGSGRSVGNSIESKATGYGTKISGQTYEASPKALPSTARKPAVKRSNSSPASTKAGTKAVGATNKSPLGVNKYPGGKAVAGTASKQMTSGVSGAKSVAGSTAAGAQKSVGGSVGAVKGAPKGLSKPYAPYGTWTTPASVKAKPPGSLAKPNPSPAYPTEKRSAVKAGQSKPFVPPEKAAAKNDEKKTYPGTNTVPGQASRTPVRPQKYKPAERLGAQVEQGQKMAHIAV</sequence>
<protein>
    <submittedName>
        <fullName evidence="2">Uncharacterized protein</fullName>
    </submittedName>
</protein>
<feature type="compositionally biased region" description="Polar residues" evidence="1">
    <location>
        <begin position="227"/>
        <end position="238"/>
    </location>
</feature>
<gene>
    <name evidence="2" type="ORF">BDV95DRAFT_482757</name>
</gene>
<evidence type="ECO:0000313" key="2">
    <source>
        <dbReference type="EMBL" id="KAF2876599.1"/>
    </source>
</evidence>
<dbReference type="Proteomes" id="UP000481861">
    <property type="component" value="Unassembled WGS sequence"/>
</dbReference>
<proteinExistence type="predicted"/>
<keyword evidence="3" id="KW-1185">Reference proteome</keyword>
<accession>A0A7C8MFX3</accession>
<feature type="region of interest" description="Disordered" evidence="1">
    <location>
        <begin position="139"/>
        <end position="267"/>
    </location>
</feature>
<feature type="compositionally biased region" description="Polar residues" evidence="1">
    <location>
        <begin position="83"/>
        <end position="93"/>
    </location>
</feature>
<dbReference type="OrthoDB" id="3945698at2759"/>
<reference evidence="2 3" key="1">
    <citation type="submission" date="2020-01" db="EMBL/GenBank/DDBJ databases">
        <authorList>
            <consortium name="DOE Joint Genome Institute"/>
            <person name="Haridas S."/>
            <person name="Albert R."/>
            <person name="Binder M."/>
            <person name="Bloem J."/>
            <person name="Labutti K."/>
            <person name="Salamov A."/>
            <person name="Andreopoulos B."/>
            <person name="Baker S.E."/>
            <person name="Barry K."/>
            <person name="Bills G."/>
            <person name="Bluhm B.H."/>
            <person name="Cannon C."/>
            <person name="Castanera R."/>
            <person name="Culley D.E."/>
            <person name="Daum C."/>
            <person name="Ezra D."/>
            <person name="Gonzalez J.B."/>
            <person name="Henrissat B."/>
            <person name="Kuo A."/>
            <person name="Liang C."/>
            <person name="Lipzen A."/>
            <person name="Lutzoni F."/>
            <person name="Magnuson J."/>
            <person name="Mondo S."/>
            <person name="Nolan M."/>
            <person name="Ohm R."/>
            <person name="Pangilinan J."/>
            <person name="Park H.-J.H."/>
            <person name="Ramirez L."/>
            <person name="Alfaro M."/>
            <person name="Sun H."/>
            <person name="Tritt A."/>
            <person name="Yoshinaga Y."/>
            <person name="Zwiers L.-H.L."/>
            <person name="Turgeon B.G."/>
            <person name="Goodwin S.B."/>
            <person name="Spatafora J.W."/>
            <person name="Crous P.W."/>
            <person name="Grigoriev I.V."/>
        </authorList>
    </citation>
    <scope>NUCLEOTIDE SEQUENCE [LARGE SCALE GENOMIC DNA]</scope>
    <source>
        <strain evidence="2 3">CBS 611.86</strain>
    </source>
</reference>
<name>A0A7C8MFX3_9PLEO</name>
<comment type="caution">
    <text evidence="2">The sequence shown here is derived from an EMBL/GenBank/DDBJ whole genome shotgun (WGS) entry which is preliminary data.</text>
</comment>
<feature type="region of interest" description="Disordered" evidence="1">
    <location>
        <begin position="67"/>
        <end position="112"/>
    </location>
</feature>
<dbReference type="EMBL" id="JAADJZ010000003">
    <property type="protein sequence ID" value="KAF2876599.1"/>
    <property type="molecule type" value="Genomic_DNA"/>
</dbReference>
<feature type="compositionally biased region" description="Basic and acidic residues" evidence="1">
    <location>
        <begin position="216"/>
        <end position="225"/>
    </location>
</feature>